<accession>A0A1W6N4L3</accession>
<dbReference type="STRING" id="1414854.GQ61_04730"/>
<proteinExistence type="predicted"/>
<evidence type="ECO:0000256" key="1">
    <source>
        <dbReference type="SAM" id="MobiDB-lite"/>
    </source>
</evidence>
<evidence type="ECO:0000313" key="3">
    <source>
        <dbReference type="Proteomes" id="UP000237351"/>
    </source>
</evidence>
<organism evidence="2 3">
    <name type="scientific">Candidatus Nucleicultrix amoebiphila FS5</name>
    <dbReference type="NCBI Taxonomy" id="1414854"/>
    <lineage>
        <taxon>Bacteria</taxon>
        <taxon>Pseudomonadati</taxon>
        <taxon>Pseudomonadota</taxon>
        <taxon>Alphaproteobacteria</taxon>
        <taxon>Holosporales</taxon>
        <taxon>Candidatus Nucleicultricaceae</taxon>
        <taxon>Candidatus Nucleicultrix</taxon>
    </lineage>
</organism>
<gene>
    <name evidence="2" type="ORF">GQ61_04730</name>
</gene>
<name>A0A1W6N4L3_9PROT</name>
<sequence>MDRFITVLAVLGILFKGCVSATHASQLRGFDEESLSPHSFTKRVNVYEPKKPSAHEEFDSRLEKPSEVLISSSIPECLPLLDGGVDTISLRLKQLECHLGEYLSPPKNRAPNARSLEKENTPAFDFSQTSSVKSFPKAKIRPHSVMESKAFHGKKKVTKNNSNPPGKKKTQLSDTERKKGQRFSKNTSFDFDLEVLTKEQKKRFLSIEKILSEIPAKERKYSIELYKVVAYGMMLRLSPQEISKRYGFSRGNISHIRMYLEENGLIKESEI</sequence>
<dbReference type="AlphaFoldDB" id="A0A1W6N4L3"/>
<evidence type="ECO:0000313" key="2">
    <source>
        <dbReference type="EMBL" id="ARN84719.1"/>
    </source>
</evidence>
<reference evidence="2 3" key="1">
    <citation type="submission" date="2014-06" db="EMBL/GenBank/DDBJ databases">
        <title>The genome of the endonuclear symbiont Nucleicultrix amoebiphila.</title>
        <authorList>
            <person name="Schulz F."/>
            <person name="Horn M."/>
        </authorList>
    </citation>
    <scope>NUCLEOTIDE SEQUENCE [LARGE SCALE GENOMIC DNA]</scope>
    <source>
        <strain evidence="2 3">FS5</strain>
    </source>
</reference>
<protein>
    <submittedName>
        <fullName evidence="2">Uncharacterized protein</fullName>
    </submittedName>
</protein>
<dbReference type="EMBL" id="CP008743">
    <property type="protein sequence ID" value="ARN84719.1"/>
    <property type="molecule type" value="Genomic_DNA"/>
</dbReference>
<dbReference type="RefSeq" id="WP_085784190.1">
    <property type="nucleotide sequence ID" value="NZ_CP008743.1"/>
</dbReference>
<dbReference type="KEGG" id="naf:GQ61_04730"/>
<feature type="region of interest" description="Disordered" evidence="1">
    <location>
        <begin position="103"/>
        <end position="183"/>
    </location>
</feature>
<dbReference type="Proteomes" id="UP000237351">
    <property type="component" value="Chromosome"/>
</dbReference>
<keyword evidence="3" id="KW-1185">Reference proteome</keyword>